<dbReference type="CDD" id="cd19095">
    <property type="entry name" value="AKR_PA4992-like"/>
    <property type="match status" value="1"/>
</dbReference>
<dbReference type="RefSeq" id="WP_126599013.1">
    <property type="nucleotide sequence ID" value="NZ_BIFQ01000001.1"/>
</dbReference>
<accession>A0A401ZLB7</accession>
<evidence type="ECO:0000259" key="1">
    <source>
        <dbReference type="Pfam" id="PF00248"/>
    </source>
</evidence>
<dbReference type="InterPro" id="IPR053135">
    <property type="entry name" value="AKR2_Oxidoreductase"/>
</dbReference>
<dbReference type="AlphaFoldDB" id="A0A401ZLB7"/>
<sequence>MDYRILGSSQIRVPTIGMGTWRTFDTRGEQSAMKNARMLVDTALSQEVSFFDSSPMYGSAEQALGEALRGRREQAIIATKVWARTREEGQTQVKRALNFFNGFIDVYQIHNLENWLEHLALLESLQEQRRIGAIGATHYSPSAFKELRKIMKTGRISLIQVPYNPLQRDVEKDILPLAADLGLGVIVMRPFGEGSLMRQPPSAQALEPLAPFGVKTWGQALLKWILSDERCHVAIPATTKTQRVIENAAAGSPPWFGPAERDLVARLATS</sequence>
<evidence type="ECO:0000313" key="2">
    <source>
        <dbReference type="EMBL" id="GCE07614.1"/>
    </source>
</evidence>
<gene>
    <name evidence="2" type="ORF">KDAU_49430</name>
</gene>
<name>A0A401ZLB7_9CHLR</name>
<evidence type="ECO:0000313" key="3">
    <source>
        <dbReference type="Proteomes" id="UP000287224"/>
    </source>
</evidence>
<dbReference type="Pfam" id="PF00248">
    <property type="entry name" value="Aldo_ket_red"/>
    <property type="match status" value="1"/>
</dbReference>
<dbReference type="OrthoDB" id="9783572at2"/>
<dbReference type="Proteomes" id="UP000287224">
    <property type="component" value="Unassembled WGS sequence"/>
</dbReference>
<dbReference type="Gene3D" id="3.20.20.100">
    <property type="entry name" value="NADP-dependent oxidoreductase domain"/>
    <property type="match status" value="1"/>
</dbReference>
<dbReference type="SUPFAM" id="SSF51430">
    <property type="entry name" value="NAD(P)-linked oxidoreductase"/>
    <property type="match status" value="1"/>
</dbReference>
<dbReference type="EMBL" id="BIFQ01000001">
    <property type="protein sequence ID" value="GCE07614.1"/>
    <property type="molecule type" value="Genomic_DNA"/>
</dbReference>
<feature type="domain" description="NADP-dependent oxidoreductase" evidence="1">
    <location>
        <begin position="16"/>
        <end position="251"/>
    </location>
</feature>
<dbReference type="InterPro" id="IPR036812">
    <property type="entry name" value="NAD(P)_OxRdtase_dom_sf"/>
</dbReference>
<protein>
    <submittedName>
        <fullName evidence="2">Aldo/keto reductase</fullName>
    </submittedName>
</protein>
<keyword evidence="3" id="KW-1185">Reference proteome</keyword>
<organism evidence="2 3">
    <name type="scientific">Dictyobacter aurantiacus</name>
    <dbReference type="NCBI Taxonomy" id="1936993"/>
    <lineage>
        <taxon>Bacteria</taxon>
        <taxon>Bacillati</taxon>
        <taxon>Chloroflexota</taxon>
        <taxon>Ktedonobacteria</taxon>
        <taxon>Ktedonobacterales</taxon>
        <taxon>Dictyobacteraceae</taxon>
        <taxon>Dictyobacter</taxon>
    </lineage>
</organism>
<proteinExistence type="predicted"/>
<dbReference type="PANTHER" id="PTHR43312:SF1">
    <property type="entry name" value="NADP-DEPENDENT OXIDOREDUCTASE DOMAIN-CONTAINING PROTEIN"/>
    <property type="match status" value="1"/>
</dbReference>
<dbReference type="InterPro" id="IPR023210">
    <property type="entry name" value="NADP_OxRdtase_dom"/>
</dbReference>
<dbReference type="PANTHER" id="PTHR43312">
    <property type="entry name" value="D-THREO-ALDOSE 1-DEHYDROGENASE"/>
    <property type="match status" value="1"/>
</dbReference>
<reference evidence="3" key="1">
    <citation type="submission" date="2018-12" db="EMBL/GenBank/DDBJ databases">
        <title>Tengunoibacter tsumagoiensis gen. nov., sp. nov., Dictyobacter kobayashii sp. nov., D. alpinus sp. nov., and D. joshuensis sp. nov. and description of Dictyobacteraceae fam. nov. within the order Ktedonobacterales isolated from Tengu-no-mugimeshi.</title>
        <authorList>
            <person name="Wang C.M."/>
            <person name="Zheng Y."/>
            <person name="Sakai Y."/>
            <person name="Toyoda A."/>
            <person name="Minakuchi Y."/>
            <person name="Abe K."/>
            <person name="Yokota A."/>
            <person name="Yabe S."/>
        </authorList>
    </citation>
    <scope>NUCLEOTIDE SEQUENCE [LARGE SCALE GENOMIC DNA]</scope>
    <source>
        <strain evidence="3">S-27</strain>
    </source>
</reference>
<comment type="caution">
    <text evidence="2">The sequence shown here is derived from an EMBL/GenBank/DDBJ whole genome shotgun (WGS) entry which is preliminary data.</text>
</comment>